<dbReference type="EMBL" id="CP073347">
    <property type="protein sequence ID" value="UTW11793.1"/>
    <property type="molecule type" value="Genomic_DNA"/>
</dbReference>
<proteinExistence type="predicted"/>
<keyword evidence="1" id="KW-0472">Membrane</keyword>
<keyword evidence="1" id="KW-1133">Transmembrane helix</keyword>
<dbReference type="InterPro" id="IPR050400">
    <property type="entry name" value="Bact_Cytoskel_RodZ"/>
</dbReference>
<dbReference type="InterPro" id="IPR010982">
    <property type="entry name" value="Lambda_DNA-bd_dom_sf"/>
</dbReference>
<dbReference type="Pfam" id="PF13413">
    <property type="entry name" value="HTH_25"/>
    <property type="match status" value="1"/>
</dbReference>
<feature type="transmembrane region" description="Helical" evidence="1">
    <location>
        <begin position="113"/>
        <end position="133"/>
    </location>
</feature>
<organism evidence="3 4">
    <name type="scientific">Marinobacterium rhizophilum</name>
    <dbReference type="NCBI Taxonomy" id="420402"/>
    <lineage>
        <taxon>Bacteria</taxon>
        <taxon>Pseudomonadati</taxon>
        <taxon>Pseudomonadota</taxon>
        <taxon>Gammaproteobacteria</taxon>
        <taxon>Oceanospirillales</taxon>
        <taxon>Oceanospirillaceae</taxon>
        <taxon>Marinobacterium</taxon>
    </lineage>
</organism>
<name>A0ABY5HJP0_9GAMM</name>
<dbReference type="SMART" id="SM00530">
    <property type="entry name" value="HTH_XRE"/>
    <property type="match status" value="1"/>
</dbReference>
<keyword evidence="1" id="KW-0812">Transmembrane</keyword>
<dbReference type="Gene3D" id="1.10.260.40">
    <property type="entry name" value="lambda repressor-like DNA-binding domains"/>
    <property type="match status" value="1"/>
</dbReference>
<dbReference type="CDD" id="cd00093">
    <property type="entry name" value="HTH_XRE"/>
    <property type="match status" value="1"/>
</dbReference>
<dbReference type="InterPro" id="IPR025194">
    <property type="entry name" value="RodZ-like_C"/>
</dbReference>
<protein>
    <submittedName>
        <fullName evidence="3">DUF4115 domain-containing protein</fullName>
    </submittedName>
</protein>
<dbReference type="RefSeq" id="WP_255853833.1">
    <property type="nucleotide sequence ID" value="NZ_CP073347.1"/>
</dbReference>
<evidence type="ECO:0000259" key="2">
    <source>
        <dbReference type="PROSITE" id="PS50943"/>
    </source>
</evidence>
<reference evidence="3" key="1">
    <citation type="submission" date="2021-04" db="EMBL/GenBank/DDBJ databases">
        <title>Oceanospirillales bacteria with DddD are important DMSP degraders in coastal seawater.</title>
        <authorList>
            <person name="Liu J."/>
        </authorList>
    </citation>
    <scope>NUCLEOTIDE SEQUENCE</scope>
    <source>
        <strain evidence="3">D13-1</strain>
    </source>
</reference>
<sequence>MNQVSQAESESSAASSQQFSLTQLRERQGLSQEQVASSLRLPLAQVRALEEGDYDKLPSCVFARGYLRSYARLLGVSGDDLVGEFDRSYGAGQASASIRSISRVQPAGSSGTGVSLSMLLLVAVIVATTFWWWKTQYGNEVALTHLPESTVAVDTANGETLVLSAGEPESTAVEVPDRLESVDSTPVAAVDIAIDSVVASAAVVALPVAEVDAAVSPEVPVLEAVSGQAAAEVEDVPVPVETSALAATGLVVRFQDDCWVTVKGPAGKTLFNNMRKAGDELRLDEAGPVSVLLGRASAVSEITFGGTAVDLAPFSNKNVARLTLPLN</sequence>
<gene>
    <name evidence="3" type="ORF">KDW95_21495</name>
</gene>
<evidence type="ECO:0000256" key="1">
    <source>
        <dbReference type="SAM" id="Phobius"/>
    </source>
</evidence>
<dbReference type="InterPro" id="IPR001387">
    <property type="entry name" value="Cro/C1-type_HTH"/>
</dbReference>
<dbReference type="Proteomes" id="UP001058461">
    <property type="component" value="Chromosome"/>
</dbReference>
<dbReference type="SUPFAM" id="SSF47413">
    <property type="entry name" value="lambda repressor-like DNA-binding domains"/>
    <property type="match status" value="1"/>
</dbReference>
<evidence type="ECO:0000313" key="3">
    <source>
        <dbReference type="EMBL" id="UTW11793.1"/>
    </source>
</evidence>
<feature type="domain" description="HTH cro/C1-type" evidence="2">
    <location>
        <begin position="21"/>
        <end position="81"/>
    </location>
</feature>
<dbReference type="PANTHER" id="PTHR34475">
    <property type="match status" value="1"/>
</dbReference>
<accession>A0ABY5HJP0</accession>
<dbReference type="PANTHER" id="PTHR34475:SF1">
    <property type="entry name" value="CYTOSKELETON PROTEIN RODZ"/>
    <property type="match status" value="1"/>
</dbReference>
<dbReference type="Pfam" id="PF13464">
    <property type="entry name" value="RodZ_C"/>
    <property type="match status" value="1"/>
</dbReference>
<dbReference type="PROSITE" id="PS50943">
    <property type="entry name" value="HTH_CROC1"/>
    <property type="match status" value="1"/>
</dbReference>
<keyword evidence="4" id="KW-1185">Reference proteome</keyword>
<evidence type="ECO:0000313" key="4">
    <source>
        <dbReference type="Proteomes" id="UP001058461"/>
    </source>
</evidence>